<evidence type="ECO:0000256" key="4">
    <source>
        <dbReference type="ARBA" id="ARBA00022679"/>
    </source>
</evidence>
<dbReference type="CDD" id="cd06102">
    <property type="entry name" value="citrate_synt_like_2"/>
    <property type="match status" value="1"/>
</dbReference>
<dbReference type="GO" id="GO:0005829">
    <property type="term" value="C:cytosol"/>
    <property type="evidence" value="ECO:0007669"/>
    <property type="project" value="TreeGrafter"/>
</dbReference>
<accession>A0A0F5L2M5</accession>
<protein>
    <recommendedName>
        <fullName evidence="3">citrate synthase (unknown stereospecificity)</fullName>
        <ecNumber evidence="3">2.3.3.16</ecNumber>
    </recommendedName>
</protein>
<dbReference type="GO" id="GO:0006099">
    <property type="term" value="P:tricarboxylic acid cycle"/>
    <property type="evidence" value="ECO:0007669"/>
    <property type="project" value="UniProtKB-UniPathway"/>
</dbReference>
<gene>
    <name evidence="5" type="ORF">VW35_17665</name>
</gene>
<reference evidence="5 6" key="1">
    <citation type="submission" date="2015-03" db="EMBL/GenBank/DDBJ databases">
        <authorList>
            <person name="Hassan Y.I."/>
            <person name="Lepp D."/>
            <person name="Zhou T."/>
        </authorList>
    </citation>
    <scope>NUCLEOTIDE SEQUENCE [LARGE SCALE GENOMIC DNA]</scope>
    <source>
        <strain evidence="5 6">GH2-10</strain>
    </source>
</reference>
<dbReference type="PANTHER" id="PTHR11739">
    <property type="entry name" value="CITRATE SYNTHASE"/>
    <property type="match status" value="1"/>
</dbReference>
<comment type="caution">
    <text evidence="5">The sequence shown here is derived from an EMBL/GenBank/DDBJ whole genome shotgun (WGS) entry which is preliminary data.</text>
</comment>
<dbReference type="InterPro" id="IPR002020">
    <property type="entry name" value="Citrate_synthase"/>
</dbReference>
<dbReference type="EMBL" id="LAJG01000042">
    <property type="protein sequence ID" value="KKB76598.1"/>
    <property type="molecule type" value="Genomic_DNA"/>
</dbReference>
<dbReference type="Gene3D" id="1.10.230.10">
    <property type="entry name" value="Cytochrome P450-Terp, domain 2"/>
    <property type="match status" value="1"/>
</dbReference>
<dbReference type="InterPro" id="IPR016142">
    <property type="entry name" value="Citrate_synth-like_lrg_a-sub"/>
</dbReference>
<dbReference type="Proteomes" id="UP000033514">
    <property type="component" value="Unassembled WGS sequence"/>
</dbReference>
<evidence type="ECO:0000256" key="1">
    <source>
        <dbReference type="ARBA" id="ARBA00004751"/>
    </source>
</evidence>
<dbReference type="InterPro" id="IPR036969">
    <property type="entry name" value="Citrate_synthase_sf"/>
</dbReference>
<keyword evidence="4" id="KW-0808">Transferase</keyword>
<comment type="similarity">
    <text evidence="2">Belongs to the citrate synthase family.</text>
</comment>
<dbReference type="STRING" id="361041.VW35_17665"/>
<organism evidence="5 6">
    <name type="scientific">Devosia soli</name>
    <dbReference type="NCBI Taxonomy" id="361041"/>
    <lineage>
        <taxon>Bacteria</taxon>
        <taxon>Pseudomonadati</taxon>
        <taxon>Pseudomonadota</taxon>
        <taxon>Alphaproteobacteria</taxon>
        <taxon>Hyphomicrobiales</taxon>
        <taxon>Devosiaceae</taxon>
        <taxon>Devosia</taxon>
    </lineage>
</organism>
<dbReference type="EC" id="2.3.3.16" evidence="3"/>
<dbReference type="InterPro" id="IPR016143">
    <property type="entry name" value="Citrate_synth-like_sm_a-sub"/>
</dbReference>
<dbReference type="PRINTS" id="PR00143">
    <property type="entry name" value="CITRTSNTHASE"/>
</dbReference>
<dbReference type="GO" id="GO:0005975">
    <property type="term" value="P:carbohydrate metabolic process"/>
    <property type="evidence" value="ECO:0007669"/>
    <property type="project" value="TreeGrafter"/>
</dbReference>
<sequence>MSWISADQALSLLGTKPQTLYANVSRGRIAARSDPDDPRRSLYRQDDVERLAARQKGRRPATTVAAESIAWGEPVLETAISTVANGHFYIRGKDVAALAKTATLEDMAAFLWNAPGPVDFAAVTSIGSSAGLIAAYRQIAELAATQMPPIGRARSVLIKDATLVVSLVASAITGARSGPVHERLATQWQRPDAANSLRCALVLLSEHELNASTFAARVTASTGAPLAAAVLSGLAALSGPLHGTASLSMGALIRDAKRHGVEAAVSSLLRQGRPLPCFGHRLYPDHDIRAPALLATFEVPKLFAELAKVGEAMSGEKPNIDFALSALVAAYDLPEDAPLQIFALARSVGWLAHALEQIETGALIRPRARYVGVPTPPPSLPL</sequence>
<dbReference type="PATRIC" id="fig|361041.3.peg.2938"/>
<dbReference type="UniPathway" id="UPA00223">
    <property type="reaction ID" value="UER00717"/>
</dbReference>
<evidence type="ECO:0000256" key="3">
    <source>
        <dbReference type="ARBA" id="ARBA00012972"/>
    </source>
</evidence>
<dbReference type="SUPFAM" id="SSF48256">
    <property type="entry name" value="Citrate synthase"/>
    <property type="match status" value="1"/>
</dbReference>
<proteinExistence type="inferred from homology"/>
<keyword evidence="6" id="KW-1185">Reference proteome</keyword>
<evidence type="ECO:0000256" key="2">
    <source>
        <dbReference type="ARBA" id="ARBA00010566"/>
    </source>
</evidence>
<dbReference type="Gene3D" id="1.10.580.10">
    <property type="entry name" value="Citrate Synthase, domain 1"/>
    <property type="match status" value="1"/>
</dbReference>
<comment type="pathway">
    <text evidence="1">Carbohydrate metabolism; tricarboxylic acid cycle; isocitrate from oxaloacetate: step 1/2.</text>
</comment>
<dbReference type="RefSeq" id="WP_046144385.1">
    <property type="nucleotide sequence ID" value="NZ_LAJG01000042.1"/>
</dbReference>
<dbReference type="Pfam" id="PF00285">
    <property type="entry name" value="Citrate_synt"/>
    <property type="match status" value="1"/>
</dbReference>
<dbReference type="PANTHER" id="PTHR11739:SF4">
    <property type="entry name" value="CITRATE SYNTHASE, PEROXISOMAL"/>
    <property type="match status" value="1"/>
</dbReference>
<dbReference type="OrthoDB" id="9800864at2"/>
<dbReference type="GO" id="GO:0036440">
    <property type="term" value="F:citrate synthase activity"/>
    <property type="evidence" value="ECO:0007669"/>
    <property type="project" value="UniProtKB-EC"/>
</dbReference>
<dbReference type="AlphaFoldDB" id="A0A0F5L2M5"/>
<evidence type="ECO:0000313" key="5">
    <source>
        <dbReference type="EMBL" id="KKB76598.1"/>
    </source>
</evidence>
<evidence type="ECO:0000313" key="6">
    <source>
        <dbReference type="Proteomes" id="UP000033514"/>
    </source>
</evidence>
<name>A0A0F5L2M5_9HYPH</name>